<protein>
    <submittedName>
        <fullName evidence="2">Uncharacterized protein LOC111125894</fullName>
    </submittedName>
</protein>
<dbReference type="GeneID" id="111125894"/>
<accession>A0A8B8DFU8</accession>
<dbReference type="KEGG" id="cvn:111125894"/>
<dbReference type="Proteomes" id="UP000694844">
    <property type="component" value="Chromosome 3"/>
</dbReference>
<reference evidence="2" key="1">
    <citation type="submission" date="2025-08" db="UniProtKB">
        <authorList>
            <consortium name="RefSeq"/>
        </authorList>
    </citation>
    <scope>IDENTIFICATION</scope>
    <source>
        <tissue evidence="2">Whole sample</tissue>
    </source>
</reference>
<gene>
    <name evidence="2" type="primary">LOC111125894</name>
</gene>
<dbReference type="AlphaFoldDB" id="A0A8B8DFU8"/>
<evidence type="ECO:0000313" key="2">
    <source>
        <dbReference type="RefSeq" id="XP_022325826.1"/>
    </source>
</evidence>
<sequence>MVANAGRQEGTPLIFLSPTQILDLTTGSLIHPMDCPLIWLRGDLCQLKGPKLDLVHNISMPTGTSALRLLLDKAEGILHENIGPAILAWSSMYGLNLYSKWMDELRHFNLPVLYGPPTAGKTLIAQCAAWMNGCSELQIASRYFI</sequence>
<organism evidence="1 2">
    <name type="scientific">Crassostrea virginica</name>
    <name type="common">Eastern oyster</name>
    <dbReference type="NCBI Taxonomy" id="6565"/>
    <lineage>
        <taxon>Eukaryota</taxon>
        <taxon>Metazoa</taxon>
        <taxon>Spiralia</taxon>
        <taxon>Lophotrochozoa</taxon>
        <taxon>Mollusca</taxon>
        <taxon>Bivalvia</taxon>
        <taxon>Autobranchia</taxon>
        <taxon>Pteriomorphia</taxon>
        <taxon>Ostreida</taxon>
        <taxon>Ostreoidea</taxon>
        <taxon>Ostreidae</taxon>
        <taxon>Crassostrea</taxon>
    </lineage>
</organism>
<name>A0A8B8DFU8_CRAVI</name>
<evidence type="ECO:0000313" key="1">
    <source>
        <dbReference type="Proteomes" id="UP000694844"/>
    </source>
</evidence>
<proteinExistence type="predicted"/>
<dbReference type="RefSeq" id="XP_022325826.1">
    <property type="nucleotide sequence ID" value="XM_022470118.1"/>
</dbReference>
<keyword evidence="1" id="KW-1185">Reference proteome</keyword>
<dbReference type="OrthoDB" id="6162211at2759"/>